<reference evidence="2 3" key="1">
    <citation type="submission" date="2024-01" db="EMBL/GenBank/DDBJ databases">
        <title>Mesobacterium rodlantinim sp. nov., isolated from shallow sea hydrothermal systems off Kueishantao Island.</title>
        <authorList>
            <person name="Su Z."/>
            <person name="Tang K."/>
        </authorList>
    </citation>
    <scope>NUCLEOTIDE SEQUENCE [LARGE SCALE GENOMIC DNA]</scope>
    <source>
        <strain evidence="2 3">TK19101</strain>
    </source>
</reference>
<keyword evidence="3" id="KW-1185">Reference proteome</keyword>
<sequence>MTALQEYERLEAVGLWRPSPDAQRREVIVSIGDATVMIADGNGQMLTHWSLAAVTRANKGKRPAIYHPDTDTGETLELAEDEADMIDALEKVLAAIERRRPHPGRLRVVASISLATTVAFLALFWLPGALMRHTVRVLPDVKRSEIGQALLADLVHTSGQPCRSAASLKALDALSQRLLGAPGRIVVLPGGVEQTAHLPGGLIVLNRALIEDWEAPEIPAGFVIAEALRADRNDPVADLLDDAGLWASLRLLTTGSLPPEALRRHAENLLTAAPVPVPQDALIDAFAAAQVPTTGYAYAVDVTGETTLPLIEADPMAGKSAPPVLTDSNWVRLQGLCEN</sequence>
<keyword evidence="1" id="KW-1133">Transmembrane helix</keyword>
<evidence type="ECO:0000256" key="1">
    <source>
        <dbReference type="SAM" id="Phobius"/>
    </source>
</evidence>
<name>A0ABU6HMS0_9RHOB</name>
<accession>A0ABU6HMS0</accession>
<proteinExistence type="predicted"/>
<gene>
    <name evidence="2" type="ORF">VK792_14450</name>
</gene>
<keyword evidence="1" id="KW-0812">Transmembrane</keyword>
<evidence type="ECO:0000313" key="3">
    <source>
        <dbReference type="Proteomes" id="UP001348149"/>
    </source>
</evidence>
<dbReference type="EMBL" id="JAYLLH010000023">
    <property type="protein sequence ID" value="MEC3862490.1"/>
    <property type="molecule type" value="Genomic_DNA"/>
</dbReference>
<comment type="caution">
    <text evidence="2">The sequence shown here is derived from an EMBL/GenBank/DDBJ whole genome shotgun (WGS) entry which is preliminary data.</text>
</comment>
<evidence type="ECO:0000313" key="2">
    <source>
        <dbReference type="EMBL" id="MEC3862490.1"/>
    </source>
</evidence>
<dbReference type="RefSeq" id="WP_326298306.1">
    <property type="nucleotide sequence ID" value="NZ_JAYLLH010000023.1"/>
</dbReference>
<keyword evidence="1" id="KW-0472">Membrane</keyword>
<organism evidence="2 3">
    <name type="scientific">Mesobacterium hydrothermale</name>
    <dbReference type="NCBI Taxonomy" id="3111907"/>
    <lineage>
        <taxon>Bacteria</taxon>
        <taxon>Pseudomonadati</taxon>
        <taxon>Pseudomonadota</taxon>
        <taxon>Alphaproteobacteria</taxon>
        <taxon>Rhodobacterales</taxon>
        <taxon>Roseobacteraceae</taxon>
        <taxon>Mesobacterium</taxon>
    </lineage>
</organism>
<protein>
    <submittedName>
        <fullName evidence="2">Uncharacterized protein</fullName>
    </submittedName>
</protein>
<dbReference type="Proteomes" id="UP001348149">
    <property type="component" value="Unassembled WGS sequence"/>
</dbReference>
<feature type="transmembrane region" description="Helical" evidence="1">
    <location>
        <begin position="108"/>
        <end position="126"/>
    </location>
</feature>